<dbReference type="OrthoDB" id="196131at2759"/>
<feature type="domain" description="Helicase ATP-binding" evidence="11">
    <location>
        <begin position="185"/>
        <end position="341"/>
    </location>
</feature>
<evidence type="ECO:0000256" key="6">
    <source>
        <dbReference type="ARBA" id="ARBA00022884"/>
    </source>
</evidence>
<dbReference type="InterPro" id="IPR000629">
    <property type="entry name" value="RNA-helicase_DEAD-box_CS"/>
</dbReference>
<reference evidence="14 15" key="1">
    <citation type="submission" date="2017-01" db="EMBL/GenBank/DDBJ databases">
        <authorList>
            <person name="Mah S.A."/>
            <person name="Swanson W.J."/>
            <person name="Moy G.W."/>
            <person name="Vacquier V.D."/>
        </authorList>
    </citation>
    <scope>NUCLEOTIDE SEQUENCE [LARGE SCALE GENOMIC DNA]</scope>
    <source>
        <strain evidence="14 15">GSMNP</strain>
    </source>
</reference>
<evidence type="ECO:0000256" key="7">
    <source>
        <dbReference type="ARBA" id="ARBA00047984"/>
    </source>
</evidence>
<dbReference type="Pfam" id="PF00271">
    <property type="entry name" value="Helicase_C"/>
    <property type="match status" value="1"/>
</dbReference>
<comment type="similarity">
    <text evidence="9">Belongs to the DEAD box helicase family.</text>
</comment>
<keyword evidence="5 9" id="KW-0067">ATP-binding</keyword>
<comment type="caution">
    <text evidence="14">The sequence shown here is derived from an EMBL/GenBank/DDBJ whole genome shotgun (WGS) entry which is preliminary data.</text>
</comment>
<evidence type="ECO:0000256" key="9">
    <source>
        <dbReference type="RuleBase" id="RU000492"/>
    </source>
</evidence>
<dbReference type="EMBL" id="LSSN01000375">
    <property type="protein sequence ID" value="OMJ24273.1"/>
    <property type="molecule type" value="Genomic_DNA"/>
</dbReference>
<dbReference type="EC" id="3.6.4.13" evidence="1"/>
<evidence type="ECO:0000256" key="8">
    <source>
        <dbReference type="PROSITE-ProRule" id="PRU00552"/>
    </source>
</evidence>
<keyword evidence="2 9" id="KW-0547">Nucleotide-binding</keyword>
<dbReference type="AlphaFoldDB" id="A0A1R1YBK1"/>
<feature type="short sequence motif" description="Q motif" evidence="8">
    <location>
        <begin position="154"/>
        <end position="182"/>
    </location>
</feature>
<dbReference type="GO" id="GO:0003724">
    <property type="term" value="F:RNA helicase activity"/>
    <property type="evidence" value="ECO:0007669"/>
    <property type="project" value="UniProtKB-EC"/>
</dbReference>
<dbReference type="PANTHER" id="PTHR47959:SF1">
    <property type="entry name" value="ATP-DEPENDENT RNA HELICASE DBPA"/>
    <property type="match status" value="1"/>
</dbReference>
<evidence type="ECO:0000313" key="14">
    <source>
        <dbReference type="EMBL" id="OMJ24273.1"/>
    </source>
</evidence>
<evidence type="ECO:0000256" key="5">
    <source>
        <dbReference type="ARBA" id="ARBA00022840"/>
    </source>
</evidence>
<dbReference type="InterPro" id="IPR011545">
    <property type="entry name" value="DEAD/DEAH_box_helicase_dom"/>
</dbReference>
<dbReference type="SUPFAM" id="SSF52540">
    <property type="entry name" value="P-loop containing nucleoside triphosphate hydrolases"/>
    <property type="match status" value="2"/>
</dbReference>
<dbReference type="Proteomes" id="UP000187283">
    <property type="component" value="Unassembled WGS sequence"/>
</dbReference>
<evidence type="ECO:0000259" key="13">
    <source>
        <dbReference type="PROSITE" id="PS51195"/>
    </source>
</evidence>
<evidence type="ECO:0000256" key="10">
    <source>
        <dbReference type="SAM" id="MobiDB-lite"/>
    </source>
</evidence>
<dbReference type="PROSITE" id="PS51195">
    <property type="entry name" value="Q_MOTIF"/>
    <property type="match status" value="1"/>
</dbReference>
<dbReference type="PROSITE" id="PS00039">
    <property type="entry name" value="DEAD_ATP_HELICASE"/>
    <property type="match status" value="1"/>
</dbReference>
<evidence type="ECO:0000259" key="12">
    <source>
        <dbReference type="PROSITE" id="PS51194"/>
    </source>
</evidence>
<feature type="domain" description="DEAD-box RNA helicase Q" evidence="13">
    <location>
        <begin position="154"/>
        <end position="182"/>
    </location>
</feature>
<evidence type="ECO:0000313" key="15">
    <source>
        <dbReference type="Proteomes" id="UP000187283"/>
    </source>
</evidence>
<dbReference type="GO" id="GO:0016787">
    <property type="term" value="F:hydrolase activity"/>
    <property type="evidence" value="ECO:0007669"/>
    <property type="project" value="UniProtKB-KW"/>
</dbReference>
<gene>
    <name evidence="14" type="ORF">AYI70_g1694</name>
</gene>
<evidence type="ECO:0000256" key="2">
    <source>
        <dbReference type="ARBA" id="ARBA00022741"/>
    </source>
</evidence>
<dbReference type="InterPro" id="IPR001650">
    <property type="entry name" value="Helicase_C-like"/>
</dbReference>
<dbReference type="PANTHER" id="PTHR47959">
    <property type="entry name" value="ATP-DEPENDENT RNA HELICASE RHLE-RELATED"/>
    <property type="match status" value="1"/>
</dbReference>
<dbReference type="InterPro" id="IPR027417">
    <property type="entry name" value="P-loop_NTPase"/>
</dbReference>
<dbReference type="STRING" id="133412.A0A1R1YBK1"/>
<accession>A0A1R1YBK1</accession>
<dbReference type="GO" id="GO:0005829">
    <property type="term" value="C:cytosol"/>
    <property type="evidence" value="ECO:0007669"/>
    <property type="project" value="TreeGrafter"/>
</dbReference>
<feature type="compositionally biased region" description="Polar residues" evidence="10">
    <location>
        <begin position="601"/>
        <end position="610"/>
    </location>
</feature>
<dbReference type="InterPro" id="IPR014014">
    <property type="entry name" value="RNA_helicase_DEAD_Q_motif"/>
</dbReference>
<dbReference type="Gene3D" id="3.40.50.300">
    <property type="entry name" value="P-loop containing nucleotide triphosphate hydrolases"/>
    <property type="match status" value="3"/>
</dbReference>
<dbReference type="InterPro" id="IPR014001">
    <property type="entry name" value="Helicase_ATP-bd"/>
</dbReference>
<dbReference type="SMART" id="SM00490">
    <property type="entry name" value="HELICc"/>
    <property type="match status" value="1"/>
</dbReference>
<feature type="domain" description="Helicase C-terminal" evidence="12">
    <location>
        <begin position="348"/>
        <end position="491"/>
    </location>
</feature>
<evidence type="ECO:0000259" key="11">
    <source>
        <dbReference type="PROSITE" id="PS51192"/>
    </source>
</evidence>
<evidence type="ECO:0000256" key="1">
    <source>
        <dbReference type="ARBA" id="ARBA00012552"/>
    </source>
</evidence>
<keyword evidence="6" id="KW-0694">RNA-binding</keyword>
<name>A0A1R1YBK1_9FUNG</name>
<dbReference type="CDD" id="cd18787">
    <property type="entry name" value="SF2_C_DEAD"/>
    <property type="match status" value="1"/>
</dbReference>
<evidence type="ECO:0000256" key="4">
    <source>
        <dbReference type="ARBA" id="ARBA00022806"/>
    </source>
</evidence>
<dbReference type="InterPro" id="IPR050079">
    <property type="entry name" value="DEAD_box_RNA_helicase"/>
</dbReference>
<keyword evidence="3 9" id="KW-0378">Hydrolase</keyword>
<organism evidence="14 15">
    <name type="scientific">Smittium culicis</name>
    <dbReference type="NCBI Taxonomy" id="133412"/>
    <lineage>
        <taxon>Eukaryota</taxon>
        <taxon>Fungi</taxon>
        <taxon>Fungi incertae sedis</taxon>
        <taxon>Zoopagomycota</taxon>
        <taxon>Kickxellomycotina</taxon>
        <taxon>Harpellomycetes</taxon>
        <taxon>Harpellales</taxon>
        <taxon>Legeriomycetaceae</taxon>
        <taxon>Smittium</taxon>
    </lineage>
</organism>
<evidence type="ECO:0000256" key="3">
    <source>
        <dbReference type="ARBA" id="ARBA00022801"/>
    </source>
</evidence>
<dbReference type="Pfam" id="PF00270">
    <property type="entry name" value="DEAD"/>
    <property type="match status" value="2"/>
</dbReference>
<dbReference type="GO" id="GO:0005524">
    <property type="term" value="F:ATP binding"/>
    <property type="evidence" value="ECO:0007669"/>
    <property type="project" value="UniProtKB-KW"/>
</dbReference>
<dbReference type="PROSITE" id="PS51192">
    <property type="entry name" value="HELICASE_ATP_BIND_1"/>
    <property type="match status" value="1"/>
</dbReference>
<dbReference type="SMART" id="SM00487">
    <property type="entry name" value="DEXDc"/>
    <property type="match status" value="1"/>
</dbReference>
<dbReference type="PROSITE" id="PS51194">
    <property type="entry name" value="HELICASE_CTER"/>
    <property type="match status" value="1"/>
</dbReference>
<keyword evidence="15" id="KW-1185">Reference proteome</keyword>
<dbReference type="GO" id="GO:0003723">
    <property type="term" value="F:RNA binding"/>
    <property type="evidence" value="ECO:0007669"/>
    <property type="project" value="UniProtKB-KW"/>
</dbReference>
<comment type="catalytic activity">
    <reaction evidence="7">
        <text>ATP + H2O = ADP + phosphate + H(+)</text>
        <dbReference type="Rhea" id="RHEA:13065"/>
        <dbReference type="ChEBI" id="CHEBI:15377"/>
        <dbReference type="ChEBI" id="CHEBI:15378"/>
        <dbReference type="ChEBI" id="CHEBI:30616"/>
        <dbReference type="ChEBI" id="CHEBI:43474"/>
        <dbReference type="ChEBI" id="CHEBI:456216"/>
        <dbReference type="EC" id="3.6.4.13"/>
    </reaction>
</comment>
<protein>
    <recommendedName>
        <fullName evidence="1">RNA helicase</fullName>
        <ecNumber evidence="1">3.6.4.13</ecNumber>
    </recommendedName>
</protein>
<keyword evidence="4 9" id="KW-0347">Helicase</keyword>
<proteinExistence type="inferred from homology"/>
<feature type="region of interest" description="Disordered" evidence="10">
    <location>
        <begin position="548"/>
        <end position="610"/>
    </location>
</feature>
<sequence length="610" mass="67834">MMDDDPFESFMNEISTKADQDAKDMGKKASTLVDIYAEKDELEDYYDSLQEKITSNDQIIQESFQNYSDSDEEVYKTAYMTDQHADRENIDTFSNKNIEPLTPIDHSKIIYSEINKSFYKEHENISSMDNETVNSIRNKDDISVHGNSHIKPCVSFAHFGLPGKLIDNISKKQFTEPTAIQKQAIPIALSGLDIVGIAKTGSGKTGAFIWPLIVHILGQSKTKAYTGPLGLILAPTREPVSIYGGVSKHEQLREILKTEPDIIVSTPGRLIDIINAGGFSLSSISYLVLDEADKMLNMGFEIQVNSICNNVRPDRQDSSLATFPKKIEYLSKNVTKNASKIVIGHLGDINDDISQEFHSFLSDDQKWDWLSKNLVKYTIGAYLNGDMLQNYRDKAIFDFKKGKVKILVATDVASRGLDIKDVKTVINFEPTRDIDSFIHRVGRTGRGGTKGRAITLLTNGSDLDGSFVTKLIKHYKAKSKTRLKSSDKSSDPAGSSTSDQSILSWLYDYATRSNLRIAPKSKHSILNDPLSNPGLSHMVSGSRLPGNRAGIGGSEQKSDFSTKRKPNFYGQTGMKKSKNSQEHIPFQGIKFTKPVSEQAGAKQTQNQNQD</sequence>